<comment type="cofactor">
    <cofactor evidence="2">
        <name>pyridoxal 5'-phosphate</name>
        <dbReference type="ChEBI" id="CHEBI:597326"/>
    </cofactor>
</comment>
<organism evidence="14 15">
    <name type="scientific">Funneliformis geosporum</name>
    <dbReference type="NCBI Taxonomy" id="1117311"/>
    <lineage>
        <taxon>Eukaryota</taxon>
        <taxon>Fungi</taxon>
        <taxon>Fungi incertae sedis</taxon>
        <taxon>Mucoromycota</taxon>
        <taxon>Glomeromycotina</taxon>
        <taxon>Glomeromycetes</taxon>
        <taxon>Glomerales</taxon>
        <taxon>Glomeraceae</taxon>
        <taxon>Funneliformis</taxon>
    </lineage>
</organism>
<feature type="domain" description="Serine hydroxymethyltransferase-like" evidence="13">
    <location>
        <begin position="10"/>
        <end position="364"/>
    </location>
</feature>
<evidence type="ECO:0000256" key="7">
    <source>
        <dbReference type="ARBA" id="ARBA00012256"/>
    </source>
</evidence>
<dbReference type="GO" id="GO:0004372">
    <property type="term" value="F:glycine hydroxymethyltransferase activity"/>
    <property type="evidence" value="ECO:0007669"/>
    <property type="project" value="UniProtKB-EC"/>
</dbReference>
<evidence type="ECO:0000256" key="3">
    <source>
        <dbReference type="ARBA" id="ARBA00004496"/>
    </source>
</evidence>
<feature type="coiled-coil region" evidence="12">
    <location>
        <begin position="417"/>
        <end position="476"/>
    </location>
</feature>
<proteinExistence type="inferred from homology"/>
<dbReference type="InterPro" id="IPR015421">
    <property type="entry name" value="PyrdxlP-dep_Trfase_major"/>
</dbReference>
<accession>A0A9W4SE11</accession>
<dbReference type="EC" id="2.1.2.1" evidence="7"/>
<dbReference type="PANTHER" id="PTHR11680:SF35">
    <property type="entry name" value="SERINE HYDROXYMETHYLTRANSFERASE 1"/>
    <property type="match status" value="1"/>
</dbReference>
<comment type="pathway">
    <text evidence="4">One-carbon metabolism; tetrahydrofolate interconversion.</text>
</comment>
<dbReference type="HAMAP" id="MF_00051">
    <property type="entry name" value="SHMT"/>
    <property type="match status" value="1"/>
</dbReference>
<dbReference type="OrthoDB" id="10265628at2759"/>
<dbReference type="FunFam" id="3.40.640.10:FF:000001">
    <property type="entry name" value="Serine hydroxymethyltransferase"/>
    <property type="match status" value="1"/>
</dbReference>
<keyword evidence="15" id="KW-1185">Reference proteome</keyword>
<reference evidence="14" key="1">
    <citation type="submission" date="2022-08" db="EMBL/GenBank/DDBJ databases">
        <authorList>
            <person name="Kallberg Y."/>
            <person name="Tangrot J."/>
            <person name="Rosling A."/>
        </authorList>
    </citation>
    <scope>NUCLEOTIDE SEQUENCE</scope>
    <source>
        <strain evidence="14">Wild A</strain>
    </source>
</reference>
<dbReference type="InterPro" id="IPR015424">
    <property type="entry name" value="PyrdxlP-dep_Trfase"/>
</dbReference>
<evidence type="ECO:0000313" key="15">
    <source>
        <dbReference type="Proteomes" id="UP001153678"/>
    </source>
</evidence>
<evidence type="ECO:0000259" key="13">
    <source>
        <dbReference type="Pfam" id="PF00464"/>
    </source>
</evidence>
<dbReference type="AlphaFoldDB" id="A0A9W4SE11"/>
<dbReference type="GO" id="GO:0035999">
    <property type="term" value="P:tetrahydrofolate interconversion"/>
    <property type="evidence" value="ECO:0007669"/>
    <property type="project" value="InterPro"/>
</dbReference>
<dbReference type="EMBL" id="CAMKVN010000230">
    <property type="protein sequence ID" value="CAI2165511.1"/>
    <property type="molecule type" value="Genomic_DNA"/>
</dbReference>
<evidence type="ECO:0000256" key="11">
    <source>
        <dbReference type="ARBA" id="ARBA00022898"/>
    </source>
</evidence>
<keyword evidence="12" id="KW-0175">Coiled coil</keyword>
<evidence type="ECO:0000256" key="10">
    <source>
        <dbReference type="ARBA" id="ARBA00022679"/>
    </source>
</evidence>
<comment type="caution">
    <text evidence="14">The sequence shown here is derived from an EMBL/GenBank/DDBJ whole genome shotgun (WGS) entry which is preliminary data.</text>
</comment>
<comment type="similarity">
    <text evidence="5">Belongs to the SHMT family.</text>
</comment>
<evidence type="ECO:0000313" key="14">
    <source>
        <dbReference type="EMBL" id="CAI2165511.1"/>
    </source>
</evidence>
<dbReference type="CDD" id="cd00378">
    <property type="entry name" value="SHMT"/>
    <property type="match status" value="1"/>
</dbReference>
<dbReference type="InterPro" id="IPR039429">
    <property type="entry name" value="SHMT-like_dom"/>
</dbReference>
<evidence type="ECO:0000256" key="6">
    <source>
        <dbReference type="ARBA" id="ARBA00011738"/>
    </source>
</evidence>
<keyword evidence="11" id="KW-0663">Pyridoxal phosphate</keyword>
<keyword evidence="9" id="KW-0554">One-carbon metabolism</keyword>
<dbReference type="Gene3D" id="3.90.1150.10">
    <property type="entry name" value="Aspartate Aminotransferase, domain 1"/>
    <property type="match status" value="1"/>
</dbReference>
<dbReference type="Proteomes" id="UP001153678">
    <property type="component" value="Unassembled WGS sequence"/>
</dbReference>
<dbReference type="InterPro" id="IPR015422">
    <property type="entry name" value="PyrdxlP-dep_Trfase_small"/>
</dbReference>
<gene>
    <name evidence="14" type="ORF">FWILDA_LOCUS2109</name>
</gene>
<evidence type="ECO:0000256" key="4">
    <source>
        <dbReference type="ARBA" id="ARBA00004777"/>
    </source>
</evidence>
<dbReference type="Pfam" id="PF00464">
    <property type="entry name" value="SHMT"/>
    <property type="match status" value="1"/>
</dbReference>
<keyword evidence="8" id="KW-0963">Cytoplasm</keyword>
<evidence type="ECO:0000256" key="1">
    <source>
        <dbReference type="ARBA" id="ARBA00001528"/>
    </source>
</evidence>
<dbReference type="InterPro" id="IPR001085">
    <property type="entry name" value="Ser_HO-MeTrfase"/>
</dbReference>
<comment type="subcellular location">
    <subcellularLocation>
        <location evidence="3">Cytoplasm</location>
    </subcellularLocation>
</comment>
<dbReference type="InterPro" id="IPR049943">
    <property type="entry name" value="Ser_HO-MeTrfase-like"/>
</dbReference>
<evidence type="ECO:0000256" key="12">
    <source>
        <dbReference type="SAM" id="Coils"/>
    </source>
</evidence>
<comment type="catalytic activity">
    <reaction evidence="1">
        <text>(6R)-5,10-methylene-5,6,7,8-tetrahydrofolate + glycine + H2O = (6S)-5,6,7,8-tetrahydrofolate + L-serine</text>
        <dbReference type="Rhea" id="RHEA:15481"/>
        <dbReference type="ChEBI" id="CHEBI:15377"/>
        <dbReference type="ChEBI" id="CHEBI:15636"/>
        <dbReference type="ChEBI" id="CHEBI:33384"/>
        <dbReference type="ChEBI" id="CHEBI:57305"/>
        <dbReference type="ChEBI" id="CHEBI:57453"/>
        <dbReference type="EC" id="2.1.2.1"/>
    </reaction>
</comment>
<evidence type="ECO:0000256" key="9">
    <source>
        <dbReference type="ARBA" id="ARBA00022563"/>
    </source>
</evidence>
<dbReference type="GO" id="GO:0030170">
    <property type="term" value="F:pyridoxal phosphate binding"/>
    <property type="evidence" value="ECO:0007669"/>
    <property type="project" value="InterPro"/>
</dbReference>
<dbReference type="NCBIfam" id="NF000586">
    <property type="entry name" value="PRK00011.1"/>
    <property type="match status" value="1"/>
</dbReference>
<dbReference type="SUPFAM" id="SSF53383">
    <property type="entry name" value="PLP-dependent transferases"/>
    <property type="match status" value="1"/>
</dbReference>
<evidence type="ECO:0000256" key="2">
    <source>
        <dbReference type="ARBA" id="ARBA00001933"/>
    </source>
</evidence>
<evidence type="ECO:0000256" key="5">
    <source>
        <dbReference type="ARBA" id="ARBA00006376"/>
    </source>
</evidence>
<dbReference type="GO" id="GO:0005829">
    <property type="term" value="C:cytosol"/>
    <property type="evidence" value="ECO:0007669"/>
    <property type="project" value="TreeGrafter"/>
</dbReference>
<comment type="subunit">
    <text evidence="6">Homodimer.</text>
</comment>
<sequence length="748" mass="84762">PKSKLPYYYQLELKRQKNTLNLIASENYPSQKILFYSGSVLMAKYSEGYPGKRYYQGCQYIDKIEELAINRVKKIFGAEYANVQPHSGAQANQAVYLALLKPGDKILSLNLLSGGHLTHGAKVNFSGTFYQVHYYNLDPHTHQLDYQQIRKIAHQVQPKLIITGYSSYSLKIDFAEFGKIAQEVGAYLLADIAHVVGLVVAKLFPNPFPYADVITFTTHKTLRGPRGAVISAHKKFGGLIDRAVFPGNQGGPAPNIIAAKAECFQEATQPEFKKYQQKVLENAKTMADFFLEKGVKVISGGTETHLLTIDTKLSYNLTGKEAAESLEKAGIICNKQMIPYDTEKPSVGSGIRFGSPALTTRGLGRIILLIGYFLPEEIIYSTIKRELEKRVEKSWQKLNAALKNISDSTINPSDPEKLRLEKVIIESRKQIENYKKEMKEGRGITSLENKHLNECIELKNNNLEFFRKKLQQVDQRGEEEMEAGSYFFLVWLKNIDKITSSELKNELLKMVDPTKNTDLGEYKREIRYGQKTYLIKKKINFSKFILVATTSTTNPKLSDEKCTQVVEGASLESWCMLNSIPEEVETYSWKGKKFLVVGFEKGFSFVNGPFRFLLVPDDNSELVKQIKTGSAGGRKKYYRQFLLIKDTEEIKKVEAEPLPSLITFKVISQKKTTAERSENPSDYNHELEIEPLYLGMEGLPPITRLIFEFFDDINPSSTSPRLLKNSKIYNSDILTKSAGKNFTMKVKN</sequence>
<feature type="non-terminal residue" evidence="14">
    <location>
        <position position="1"/>
    </location>
</feature>
<keyword evidence="10" id="KW-0808">Transferase</keyword>
<dbReference type="Gene3D" id="3.40.640.10">
    <property type="entry name" value="Type I PLP-dependent aspartate aminotransferase-like (Major domain)"/>
    <property type="match status" value="1"/>
</dbReference>
<protein>
    <recommendedName>
        <fullName evidence="7">glycine hydroxymethyltransferase</fullName>
        <ecNumber evidence="7">2.1.2.1</ecNumber>
    </recommendedName>
</protein>
<dbReference type="GO" id="GO:0019264">
    <property type="term" value="P:glycine biosynthetic process from serine"/>
    <property type="evidence" value="ECO:0007669"/>
    <property type="project" value="InterPro"/>
</dbReference>
<name>A0A9W4SE11_9GLOM</name>
<dbReference type="PANTHER" id="PTHR11680">
    <property type="entry name" value="SERINE HYDROXYMETHYLTRANSFERASE"/>
    <property type="match status" value="1"/>
</dbReference>
<evidence type="ECO:0000256" key="8">
    <source>
        <dbReference type="ARBA" id="ARBA00022490"/>
    </source>
</evidence>